<protein>
    <recommendedName>
        <fullName evidence="7">Ig-like domain-containing protein</fullName>
    </recommendedName>
</protein>
<organism evidence="8">
    <name type="scientific">Equus asinus asinus</name>
    <dbReference type="NCBI Taxonomy" id="83772"/>
    <lineage>
        <taxon>Eukaryota</taxon>
        <taxon>Metazoa</taxon>
        <taxon>Chordata</taxon>
        <taxon>Craniata</taxon>
        <taxon>Vertebrata</taxon>
        <taxon>Euteleostomi</taxon>
        <taxon>Mammalia</taxon>
        <taxon>Eutheria</taxon>
        <taxon>Laurasiatheria</taxon>
        <taxon>Perissodactyla</taxon>
        <taxon>Equidae</taxon>
        <taxon>Equus</taxon>
    </lineage>
</organism>
<keyword evidence="4" id="KW-0393">Immunoglobulin domain</keyword>
<keyword evidence="6" id="KW-0472">Membrane</keyword>
<feature type="domain" description="Ig-like" evidence="7">
    <location>
        <begin position="34"/>
        <end position="104"/>
    </location>
</feature>
<evidence type="ECO:0000256" key="5">
    <source>
        <dbReference type="SAM" id="MobiDB-lite"/>
    </source>
</evidence>
<dbReference type="Gene3D" id="2.60.40.10">
    <property type="entry name" value="Immunoglobulins"/>
    <property type="match status" value="1"/>
</dbReference>
<feature type="transmembrane region" description="Helical" evidence="6">
    <location>
        <begin position="145"/>
        <end position="165"/>
    </location>
</feature>
<evidence type="ECO:0000256" key="1">
    <source>
        <dbReference type="ARBA" id="ARBA00022737"/>
    </source>
</evidence>
<dbReference type="Pfam" id="PF13895">
    <property type="entry name" value="Ig_2"/>
    <property type="match status" value="1"/>
</dbReference>
<keyword evidence="3" id="KW-0325">Glycoprotein</keyword>
<feature type="region of interest" description="Disordered" evidence="5">
    <location>
        <begin position="1"/>
        <end position="44"/>
    </location>
</feature>
<keyword evidence="6" id="KW-0812">Transmembrane</keyword>
<keyword evidence="6" id="KW-1133">Transmembrane helix</keyword>
<dbReference type="GO" id="GO:0005886">
    <property type="term" value="C:plasma membrane"/>
    <property type="evidence" value="ECO:0007669"/>
    <property type="project" value="TreeGrafter"/>
</dbReference>
<feature type="compositionally biased region" description="Polar residues" evidence="5">
    <location>
        <begin position="1"/>
        <end position="26"/>
    </location>
</feature>
<reference evidence="8" key="1">
    <citation type="submission" date="2023-03" db="UniProtKB">
        <authorList>
            <consortium name="Ensembl"/>
        </authorList>
    </citation>
    <scope>IDENTIFICATION</scope>
</reference>
<evidence type="ECO:0000313" key="8">
    <source>
        <dbReference type="Ensembl" id="ENSEASP00005031734.1"/>
    </source>
</evidence>
<dbReference type="PANTHER" id="PTHR11738:SF157">
    <property type="entry name" value="T-CELL-INTERACTING, ACTIVATING RECEPTOR ON MYELOID CELLS PROTEIN 1"/>
    <property type="match status" value="1"/>
</dbReference>
<keyword evidence="2" id="KW-1015">Disulfide bond</keyword>
<dbReference type="PROSITE" id="PS50835">
    <property type="entry name" value="IG_LIKE"/>
    <property type="match status" value="1"/>
</dbReference>
<dbReference type="InterPro" id="IPR036179">
    <property type="entry name" value="Ig-like_dom_sf"/>
</dbReference>
<evidence type="ECO:0000256" key="2">
    <source>
        <dbReference type="ARBA" id="ARBA00023157"/>
    </source>
</evidence>
<dbReference type="AlphaFoldDB" id="A0A8C4MWA4"/>
<proteinExistence type="predicted"/>
<dbReference type="InterPro" id="IPR013783">
    <property type="entry name" value="Ig-like_fold"/>
</dbReference>
<dbReference type="Ensembl" id="ENSEAST00005034495.1">
    <property type="protein sequence ID" value="ENSEASP00005031734.1"/>
    <property type="gene ID" value="ENSEASG00005021601.1"/>
</dbReference>
<sequence length="215" mass="23255">MGTPSQESTGEWGTSGFSPQPQSLPSLTGGLSKPSLQTHQSGNVTTGEKVTLQCRLPDIFQGTVKFALLKAGTSMPVQTRGPKWKETDFSLQNVTVNDTGNYSCVYYRTAGPFQASDPSDHLAIWVTDKTERKSSEKAETGQETFGIIFIVIFVFLFLLGSFLIYKYTGCGAAPNQMTTSSFSSNEPEELMTSNQPGKESGGGYMCVCVCVCMSM</sequence>
<dbReference type="GO" id="GO:0002764">
    <property type="term" value="P:immune response-regulating signaling pathway"/>
    <property type="evidence" value="ECO:0007669"/>
    <property type="project" value="TreeGrafter"/>
</dbReference>
<dbReference type="InterPro" id="IPR050412">
    <property type="entry name" value="Ig-like_Receptors_ImmuneReg"/>
</dbReference>
<evidence type="ECO:0000256" key="6">
    <source>
        <dbReference type="SAM" id="Phobius"/>
    </source>
</evidence>
<dbReference type="InterPro" id="IPR007110">
    <property type="entry name" value="Ig-like_dom"/>
</dbReference>
<evidence type="ECO:0000256" key="3">
    <source>
        <dbReference type="ARBA" id="ARBA00023180"/>
    </source>
</evidence>
<dbReference type="FunFam" id="2.60.40.10:FF:000033">
    <property type="entry name" value="Killer cell immunoglobulin-like receptor"/>
    <property type="match status" value="1"/>
</dbReference>
<dbReference type="PANTHER" id="PTHR11738">
    <property type="entry name" value="MHC CLASS I NK CELL RECEPTOR"/>
    <property type="match status" value="1"/>
</dbReference>
<dbReference type="SUPFAM" id="SSF48726">
    <property type="entry name" value="Immunoglobulin"/>
    <property type="match status" value="1"/>
</dbReference>
<accession>A0A8C4MWA4</accession>
<name>A0A8C4MWA4_EQUAS</name>
<evidence type="ECO:0000256" key="4">
    <source>
        <dbReference type="ARBA" id="ARBA00023319"/>
    </source>
</evidence>
<keyword evidence="1" id="KW-0677">Repeat</keyword>
<feature type="compositionally biased region" description="Polar residues" evidence="5">
    <location>
        <begin position="34"/>
        <end position="44"/>
    </location>
</feature>
<evidence type="ECO:0000259" key="7">
    <source>
        <dbReference type="PROSITE" id="PS50835"/>
    </source>
</evidence>